<keyword evidence="7" id="KW-1015">Disulfide bond</keyword>
<keyword evidence="5" id="KW-0574">Periplasm</keyword>
<comment type="catalytic activity">
    <reaction evidence="8">
        <text>L-asparagine + H2O = L-aspartate + NH4(+)</text>
        <dbReference type="Rhea" id="RHEA:21016"/>
        <dbReference type="ChEBI" id="CHEBI:15377"/>
        <dbReference type="ChEBI" id="CHEBI:28938"/>
        <dbReference type="ChEBI" id="CHEBI:29991"/>
        <dbReference type="ChEBI" id="CHEBI:58048"/>
        <dbReference type="EC" id="3.5.1.1"/>
    </reaction>
</comment>
<protein>
    <recommendedName>
        <fullName evidence="3">asparaginase</fullName>
        <ecNumber evidence="3">3.5.1.1</ecNumber>
    </recommendedName>
</protein>
<dbReference type="PANTHER" id="PTHR11707:SF28">
    <property type="entry name" value="60 KDA LYSOPHOSPHOLIPASE"/>
    <property type="match status" value="1"/>
</dbReference>
<dbReference type="InterPro" id="IPR040919">
    <property type="entry name" value="Asparaginase_C"/>
</dbReference>
<dbReference type="SUPFAM" id="SSF53774">
    <property type="entry name" value="Glutaminase/Asparaginase"/>
    <property type="match status" value="1"/>
</dbReference>
<dbReference type="PRINTS" id="PR00139">
    <property type="entry name" value="ASNGLNASE"/>
</dbReference>
<organism evidence="17 18">
    <name type="scientific">Pasteurella bettyae CCUG 2042</name>
    <dbReference type="NCBI Taxonomy" id="1095749"/>
    <lineage>
        <taxon>Bacteria</taxon>
        <taxon>Pseudomonadati</taxon>
        <taxon>Pseudomonadota</taxon>
        <taxon>Gammaproteobacteria</taxon>
        <taxon>Pasteurellales</taxon>
        <taxon>Pasteurellaceae</taxon>
        <taxon>Pasteurella</taxon>
    </lineage>
</organism>
<feature type="domain" description="TamA POTRA" evidence="15">
    <location>
        <begin position="12"/>
        <end position="87"/>
    </location>
</feature>
<dbReference type="InterPro" id="IPR006034">
    <property type="entry name" value="Asparaginase/glutaminase-like"/>
</dbReference>
<dbReference type="FunFam" id="3.40.50.40:FF:000002">
    <property type="entry name" value="L-asparaginase 2"/>
    <property type="match status" value="1"/>
</dbReference>
<feature type="binding site" evidence="10">
    <location>
        <position position="248"/>
    </location>
    <ligand>
        <name>substrate</name>
    </ligand>
</feature>
<evidence type="ECO:0000256" key="1">
    <source>
        <dbReference type="ARBA" id="ARBA00004418"/>
    </source>
</evidence>
<dbReference type="PROSITE" id="PS51732">
    <property type="entry name" value="ASN_GLN_ASE_3"/>
    <property type="match status" value="1"/>
</dbReference>
<feature type="active site" evidence="11">
    <location>
        <position position="202"/>
    </location>
</feature>
<evidence type="ECO:0000256" key="9">
    <source>
        <dbReference type="PIRSR" id="PIRSR001220-1"/>
    </source>
</evidence>
<dbReference type="NCBIfam" id="TIGR00520">
    <property type="entry name" value="asnASE_II"/>
    <property type="match status" value="1"/>
</dbReference>
<evidence type="ECO:0000259" key="14">
    <source>
        <dbReference type="Pfam" id="PF00710"/>
    </source>
</evidence>
<dbReference type="InterPro" id="IPR020827">
    <property type="entry name" value="Asparaginase/glutaminase_AS1"/>
</dbReference>
<evidence type="ECO:0000256" key="10">
    <source>
        <dbReference type="PIRSR" id="PIRSR001220-2"/>
    </source>
</evidence>
<reference evidence="17 18" key="1">
    <citation type="submission" date="2012-03" db="EMBL/GenBank/DDBJ databases">
        <authorList>
            <person name="Harkins D.M."/>
            <person name="Madupu R."/>
            <person name="Durkin A.S."/>
            <person name="Torralba M."/>
            <person name="Methe B."/>
            <person name="Sutton G.G."/>
            <person name="Nelson K.E."/>
        </authorList>
    </citation>
    <scope>NUCLEOTIDE SEQUENCE [LARGE SCALE GENOMIC DNA]</scope>
    <source>
        <strain evidence="17 18">CCUG 2042</strain>
    </source>
</reference>
<dbReference type="InterPro" id="IPR036152">
    <property type="entry name" value="Asp/glu_Ase-like_sf"/>
</dbReference>
<dbReference type="PIRSF" id="PIRSF001220">
    <property type="entry name" value="L-ASNase_gatD"/>
    <property type="match status" value="1"/>
</dbReference>
<evidence type="ECO:0000256" key="5">
    <source>
        <dbReference type="ARBA" id="ARBA00022764"/>
    </source>
</evidence>
<evidence type="ECO:0000256" key="8">
    <source>
        <dbReference type="ARBA" id="ARBA00049366"/>
    </source>
</evidence>
<dbReference type="Pfam" id="PF17243">
    <property type="entry name" value="POTRA_TamA_1"/>
    <property type="match status" value="1"/>
</dbReference>
<dbReference type="PATRIC" id="fig|1095749.3.peg.496"/>
<keyword evidence="18" id="KW-1185">Reference proteome</keyword>
<dbReference type="Pfam" id="PF00710">
    <property type="entry name" value="Asparaginase"/>
    <property type="match status" value="1"/>
</dbReference>
<dbReference type="GO" id="GO:0004067">
    <property type="term" value="F:asparaginase activity"/>
    <property type="evidence" value="ECO:0007669"/>
    <property type="project" value="UniProtKB-UniRule"/>
</dbReference>
<dbReference type="InterPro" id="IPR035243">
    <property type="entry name" value="TamA_POTRA_Dom_1"/>
</dbReference>
<evidence type="ECO:0000256" key="12">
    <source>
        <dbReference type="PROSITE-ProRule" id="PRU10100"/>
    </source>
</evidence>
<dbReference type="FunFam" id="3.40.50.1170:FF:000001">
    <property type="entry name" value="L-asparaginase 2"/>
    <property type="match status" value="1"/>
</dbReference>
<evidence type="ECO:0000256" key="13">
    <source>
        <dbReference type="RuleBase" id="RU004456"/>
    </source>
</evidence>
<comment type="caution">
    <text evidence="17">The sequence shown here is derived from an EMBL/GenBank/DDBJ whole genome shotgun (WGS) entry which is preliminary data.</text>
</comment>
<dbReference type="EC" id="3.5.1.1" evidence="3"/>
<feature type="active site" description="O-isoaspartyl threonine intermediate" evidence="9">
    <location>
        <position position="202"/>
    </location>
</feature>
<dbReference type="InterPro" id="IPR004550">
    <property type="entry name" value="AsnASE_II"/>
</dbReference>
<feature type="domain" description="Asparaginase/glutaminase C-terminal" evidence="16">
    <location>
        <begin position="403"/>
        <end position="513"/>
    </location>
</feature>
<evidence type="ECO:0000259" key="16">
    <source>
        <dbReference type="Pfam" id="PF17763"/>
    </source>
</evidence>
<dbReference type="AlphaFoldDB" id="I3DI46"/>
<dbReference type="Proteomes" id="UP000006457">
    <property type="component" value="Unassembled WGS sequence"/>
</dbReference>
<dbReference type="Pfam" id="PF17763">
    <property type="entry name" value="Asparaginase_C"/>
    <property type="match status" value="1"/>
</dbReference>
<keyword evidence="4" id="KW-0732">Signal</keyword>
<keyword evidence="6 17" id="KW-0378">Hydrolase</keyword>
<sequence length="516" mass="56052">MSFSALAEQTVDIEIRGIKGERAIRNTDMNVKLIDKGEMDGSDRYKQLVSNAVDKGLRVFGYYGSSVAFELKKRKGQRDLLIANVTPGEPSKIAGTDVEITGEAAEDENFTALRKNLPKQGELVEHQKYDDYKSSISNLALARGYLDGKFQISRLEISPETHEAWWRMQLKKLTALMMLGLGFSVAQAAELPNITILATGGTIAGSGETAVSSAYKAGQLNVEALIEAVPEIKRLANVKGEQIVKIGSQDMSDDVWLKLAKAINAQCKDTDGFVITHGTDTMEETAYFLDLTAKCEKPIVLVGAMRPATEKSADGPLNLYNAVVVATDKKSSGRGVLVAMNDEVLGARDVTKMSTTAVQTFHSPNYGTLGYIHNSKVDYERSPESKHTVNTPFNVDKLDSLPKVGIVYAYSNAPIEPLNSLLDAGYQGIVSAGVGNGNVNAAHLERLEKAAKDGVVVVRSSRVPTGYTTRDAEVDDSKYGFVASGTLNPQKARVLLQLALTQTKDPKVIQQYFEDF</sequence>
<evidence type="ECO:0000256" key="7">
    <source>
        <dbReference type="ARBA" id="ARBA00023157"/>
    </source>
</evidence>
<evidence type="ECO:0000256" key="4">
    <source>
        <dbReference type="ARBA" id="ARBA00022729"/>
    </source>
</evidence>
<feature type="binding site" evidence="10">
    <location>
        <begin position="279"/>
        <end position="280"/>
    </location>
    <ligand>
        <name>substrate</name>
    </ligand>
</feature>
<dbReference type="Gene3D" id="3.10.20.310">
    <property type="entry name" value="membrane protein fhac"/>
    <property type="match status" value="2"/>
</dbReference>
<evidence type="ECO:0000259" key="15">
    <source>
        <dbReference type="Pfam" id="PF17243"/>
    </source>
</evidence>
<dbReference type="InterPro" id="IPR027473">
    <property type="entry name" value="L-asparaginase_C"/>
</dbReference>
<comment type="similarity">
    <text evidence="2 13">Belongs to the asparaginase 1 family.</text>
</comment>
<dbReference type="NCBIfam" id="NF008304">
    <property type="entry name" value="PRK11096.1"/>
    <property type="match status" value="1"/>
</dbReference>
<gene>
    <name evidence="17" type="ORF">HMPREF1052_0261</name>
</gene>
<dbReference type="CDD" id="cd00411">
    <property type="entry name" value="L-asparaginase_like"/>
    <property type="match status" value="1"/>
</dbReference>
<dbReference type="PROSITE" id="PS00144">
    <property type="entry name" value="ASN_GLN_ASE_1"/>
    <property type="match status" value="1"/>
</dbReference>
<evidence type="ECO:0000256" key="3">
    <source>
        <dbReference type="ARBA" id="ARBA00012920"/>
    </source>
</evidence>
<dbReference type="Gene3D" id="3.40.50.40">
    <property type="match status" value="1"/>
</dbReference>
<evidence type="ECO:0000256" key="2">
    <source>
        <dbReference type="ARBA" id="ARBA00010518"/>
    </source>
</evidence>
<comment type="subcellular location">
    <subcellularLocation>
        <location evidence="1">Periplasm</location>
    </subcellularLocation>
</comment>
<dbReference type="GO" id="GO:0042597">
    <property type="term" value="C:periplasmic space"/>
    <property type="evidence" value="ECO:0007669"/>
    <property type="project" value="UniProtKB-SubCell"/>
</dbReference>
<dbReference type="eggNOG" id="COG0729">
    <property type="taxonomic scope" value="Bacteria"/>
</dbReference>
<dbReference type="EMBL" id="AJSX01000007">
    <property type="protein sequence ID" value="EIJ71389.1"/>
    <property type="molecule type" value="Genomic_DNA"/>
</dbReference>
<evidence type="ECO:0000313" key="17">
    <source>
        <dbReference type="EMBL" id="EIJ71389.1"/>
    </source>
</evidence>
<name>I3DI46_9PAST</name>
<evidence type="ECO:0000256" key="6">
    <source>
        <dbReference type="ARBA" id="ARBA00022801"/>
    </source>
</evidence>
<dbReference type="PANTHER" id="PTHR11707">
    <property type="entry name" value="L-ASPARAGINASE"/>
    <property type="match status" value="1"/>
</dbReference>
<dbReference type="InterPro" id="IPR037152">
    <property type="entry name" value="L-asparaginase_N_sf"/>
</dbReference>
<dbReference type="InterPro" id="IPR027475">
    <property type="entry name" value="Asparaginase/glutaminase_AS2"/>
</dbReference>
<feature type="active site" evidence="12">
    <location>
        <position position="279"/>
    </location>
</feature>
<evidence type="ECO:0000313" key="18">
    <source>
        <dbReference type="Proteomes" id="UP000006457"/>
    </source>
</evidence>
<dbReference type="GO" id="GO:0006528">
    <property type="term" value="P:asparagine metabolic process"/>
    <property type="evidence" value="ECO:0007669"/>
    <property type="project" value="InterPro"/>
</dbReference>
<dbReference type="PROSITE" id="PS00917">
    <property type="entry name" value="ASN_GLN_ASE_2"/>
    <property type="match status" value="1"/>
</dbReference>
<dbReference type="Gene3D" id="3.40.50.1170">
    <property type="entry name" value="L-asparaginase, N-terminal domain"/>
    <property type="match status" value="1"/>
</dbReference>
<accession>I3DI46</accession>
<dbReference type="InterPro" id="IPR027474">
    <property type="entry name" value="L-asparaginase_N"/>
</dbReference>
<evidence type="ECO:0000256" key="11">
    <source>
        <dbReference type="PROSITE-ProRule" id="PRU10099"/>
    </source>
</evidence>
<dbReference type="SMART" id="SM00870">
    <property type="entry name" value="Asparaginase"/>
    <property type="match status" value="1"/>
</dbReference>
<dbReference type="eggNOG" id="COG0252">
    <property type="taxonomic scope" value="Bacteria"/>
</dbReference>
<feature type="domain" description="L-asparaginase N-terminal" evidence="14">
    <location>
        <begin position="193"/>
        <end position="383"/>
    </location>
</feature>
<proteinExistence type="inferred from homology"/>
<dbReference type="PIRSF" id="PIRSF500176">
    <property type="entry name" value="L_ASNase"/>
    <property type="match status" value="1"/>
</dbReference>